<accession>A0ACC0TV17</accession>
<dbReference type="Proteomes" id="UP001207468">
    <property type="component" value="Unassembled WGS sequence"/>
</dbReference>
<reference evidence="1" key="1">
    <citation type="submission" date="2021-03" db="EMBL/GenBank/DDBJ databases">
        <title>Evolutionary priming and transition to the ectomycorrhizal habit in an iconic lineage of mushroom-forming fungi: is preadaptation a requirement?</title>
        <authorList>
            <consortium name="DOE Joint Genome Institute"/>
            <person name="Looney B.P."/>
            <person name="Miyauchi S."/>
            <person name="Morin E."/>
            <person name="Drula E."/>
            <person name="Courty P.E."/>
            <person name="Chicoki N."/>
            <person name="Fauchery L."/>
            <person name="Kohler A."/>
            <person name="Kuo A."/>
            <person name="LaButti K."/>
            <person name="Pangilinan J."/>
            <person name="Lipzen A."/>
            <person name="Riley R."/>
            <person name="Andreopoulos W."/>
            <person name="He G."/>
            <person name="Johnson J."/>
            <person name="Barry K.W."/>
            <person name="Grigoriev I.V."/>
            <person name="Nagy L."/>
            <person name="Hibbett D."/>
            <person name="Henrissat B."/>
            <person name="Matheny P.B."/>
            <person name="Labbe J."/>
            <person name="Martin A.F."/>
        </authorList>
    </citation>
    <scope>NUCLEOTIDE SEQUENCE</scope>
    <source>
        <strain evidence="1">BPL698</strain>
    </source>
</reference>
<evidence type="ECO:0000313" key="2">
    <source>
        <dbReference type="Proteomes" id="UP001207468"/>
    </source>
</evidence>
<gene>
    <name evidence="1" type="ORF">F5148DRAFT_598110</name>
</gene>
<keyword evidence="2" id="KW-1185">Reference proteome</keyword>
<name>A0ACC0TV17_9AGAM</name>
<protein>
    <submittedName>
        <fullName evidence="1">Uncharacterized protein</fullName>
    </submittedName>
</protein>
<organism evidence="1 2">
    <name type="scientific">Russula earlei</name>
    <dbReference type="NCBI Taxonomy" id="71964"/>
    <lineage>
        <taxon>Eukaryota</taxon>
        <taxon>Fungi</taxon>
        <taxon>Dikarya</taxon>
        <taxon>Basidiomycota</taxon>
        <taxon>Agaricomycotina</taxon>
        <taxon>Agaricomycetes</taxon>
        <taxon>Russulales</taxon>
        <taxon>Russulaceae</taxon>
        <taxon>Russula</taxon>
    </lineage>
</organism>
<dbReference type="EMBL" id="JAGFNK010000439">
    <property type="protein sequence ID" value="KAI9450352.1"/>
    <property type="molecule type" value="Genomic_DNA"/>
</dbReference>
<evidence type="ECO:0000313" key="1">
    <source>
        <dbReference type="EMBL" id="KAI9450352.1"/>
    </source>
</evidence>
<proteinExistence type="predicted"/>
<comment type="caution">
    <text evidence="1">The sequence shown here is derived from an EMBL/GenBank/DDBJ whole genome shotgun (WGS) entry which is preliminary data.</text>
</comment>
<sequence length="493" mass="53179">MAAFNVSVDDASPLISYSPAGAWTDHSNTDSIYAPFYSQRSWHTSSFPGASATIQFNGTGIWFYGANRPGYGSFNISIDGQSVPGDAHSSRVLFRRLLGGRSGLTNGPHTVVLTNTGQDSYVDLDTVLFETQVGSAGSVMREKTIDDASPAITYSPAPKDWVFDRLKGCHNDTIHFTERAGASAQLTFDGEGVAIYGTVSPGHADYNVTMDGITQSFQGGSNGLVSGLHMGMLLYFTNGLTAGPHNLTLTAYPAHSDDHRRGKFLDIDKIVVVSASDGTSTKNDVTPVHEWESLSRNQTGKNLSNVGASPPAYLNSRRPNAAIIGAGIAGGLLLLLLIMIPAFLLRRRRVQEDGGPPHQDRWPPEPASLPTRSVSLRKKLTIGRRRTQNLPMQAPPTSLFSPRTPQGSKVQNPFIEPSDIEKGQSDVEKGVEYSGPFEPKQDPFADDGRVRFASEPEVIQDANGGGWSGDDLRDQDNARPTRPARGSASHFPR</sequence>